<reference evidence="1 2" key="1">
    <citation type="submission" date="2012-05" db="EMBL/GenBank/DDBJ databases">
        <title>Finished chromosome of genome of Chamaesiphon sp. PCC 6605.</title>
        <authorList>
            <consortium name="US DOE Joint Genome Institute"/>
            <person name="Gugger M."/>
            <person name="Coursin T."/>
            <person name="Rippka R."/>
            <person name="Tandeau De Marsac N."/>
            <person name="Huntemann M."/>
            <person name="Wei C.-L."/>
            <person name="Han J."/>
            <person name="Detter J.C."/>
            <person name="Han C."/>
            <person name="Tapia R."/>
            <person name="Chen A."/>
            <person name="Kyrpides N."/>
            <person name="Mavromatis K."/>
            <person name="Markowitz V."/>
            <person name="Szeto E."/>
            <person name="Ivanova N."/>
            <person name="Pagani I."/>
            <person name="Pati A."/>
            <person name="Goodwin L."/>
            <person name="Nordberg H.P."/>
            <person name="Cantor M.N."/>
            <person name="Hua S.X."/>
            <person name="Woyke T."/>
            <person name="Kerfeld C.A."/>
        </authorList>
    </citation>
    <scope>NUCLEOTIDE SEQUENCE [LARGE SCALE GENOMIC DNA]</scope>
    <source>
        <strain evidence="2">ATCC 27169 / PCC 6605</strain>
    </source>
</reference>
<dbReference type="EMBL" id="CP003600">
    <property type="protein sequence ID" value="AFY93641.1"/>
    <property type="molecule type" value="Genomic_DNA"/>
</dbReference>
<evidence type="ECO:0008006" key="3">
    <source>
        <dbReference type="Google" id="ProtNLM"/>
    </source>
</evidence>
<sequence>MKTTPEQTREIIRWGHQHRRQFVAYSATRLLAAGRDWDLVEALAVAEGEPYLVKWIPAQTSEYQFF</sequence>
<protein>
    <recommendedName>
        <fullName evidence="3">DUF5678 domain-containing protein</fullName>
    </recommendedName>
</protein>
<dbReference type="HOGENOM" id="CLU_2823240_0_0_3"/>
<dbReference type="STRING" id="1173020.Cha6605_2594"/>
<accession>K9UGS5</accession>
<gene>
    <name evidence="1" type="ORF">Cha6605_2594</name>
</gene>
<proteinExistence type="predicted"/>
<organism evidence="1 2">
    <name type="scientific">Chamaesiphon minutus (strain ATCC 27169 / PCC 6605)</name>
    <dbReference type="NCBI Taxonomy" id="1173020"/>
    <lineage>
        <taxon>Bacteria</taxon>
        <taxon>Bacillati</taxon>
        <taxon>Cyanobacteriota</taxon>
        <taxon>Cyanophyceae</taxon>
        <taxon>Gomontiellales</taxon>
        <taxon>Chamaesiphonaceae</taxon>
        <taxon>Chamaesiphon</taxon>
    </lineage>
</organism>
<name>K9UGS5_CHAP6</name>
<dbReference type="AlphaFoldDB" id="K9UGS5"/>
<evidence type="ECO:0000313" key="2">
    <source>
        <dbReference type="Proteomes" id="UP000010366"/>
    </source>
</evidence>
<dbReference type="OrthoDB" id="459104at2"/>
<dbReference type="RefSeq" id="WP_015159787.1">
    <property type="nucleotide sequence ID" value="NC_019697.1"/>
</dbReference>
<dbReference type="KEGG" id="cmp:Cha6605_2594"/>
<evidence type="ECO:0000313" key="1">
    <source>
        <dbReference type="EMBL" id="AFY93641.1"/>
    </source>
</evidence>
<dbReference type="Proteomes" id="UP000010366">
    <property type="component" value="Chromosome"/>
</dbReference>
<keyword evidence="2" id="KW-1185">Reference proteome</keyword>